<keyword evidence="7" id="KW-0067">ATP-binding</keyword>
<sequence>MHRLAKHDIGRYFAHRHTQRLARVLFGVGCAALLIACMRLIGSTTRLPAPFAWLLPAIVLATLYGRWLAGTVAMASGILGIWLFILPNQAVYQVLPLTDGARALTVGLIGFILLFLTETFRAHVDRLALERETELARRQMLLREIEHRTRNNFAMVASLLEFQRRQSTSPEVGLALDDAIKRIHIFADAYTQLEASPGESSEVAMKPYLARLLERFSEGLFSERIAIESALTDVSLPGKAAVAVGLYLNEALTNCAKHAFPEGRAGTVRVTLVVTENGWQLAIMDDGVGGASHMTKAATSGSGLGGSLFEALAAQAGARHEVTVSQSGRRLDLISRP</sequence>
<evidence type="ECO:0000256" key="4">
    <source>
        <dbReference type="ARBA" id="ARBA00022679"/>
    </source>
</evidence>
<dbReference type="AlphaFoldDB" id="A2PZP4"/>
<evidence type="ECO:0000256" key="8">
    <source>
        <dbReference type="SAM" id="Phobius"/>
    </source>
</evidence>
<evidence type="ECO:0000256" key="2">
    <source>
        <dbReference type="ARBA" id="ARBA00012438"/>
    </source>
</evidence>
<feature type="transmembrane region" description="Helical" evidence="8">
    <location>
        <begin position="101"/>
        <end position="117"/>
    </location>
</feature>
<keyword evidence="3" id="KW-0597">Phosphoprotein</keyword>
<comment type="catalytic activity">
    <reaction evidence="1">
        <text>ATP + protein L-histidine = ADP + protein N-phospho-L-histidine.</text>
        <dbReference type="EC" id="2.7.13.3"/>
    </reaction>
</comment>
<dbReference type="InterPro" id="IPR036890">
    <property type="entry name" value="HATPase_C_sf"/>
</dbReference>
<name>A2PZP4_SPHPI</name>
<keyword evidence="4" id="KW-0808">Transferase</keyword>
<accession>A2PZP4</accession>
<organism evidence="11">
    <name type="scientific">Sphingomonas paucimobilis</name>
    <name type="common">Pseudomonas paucimobilis</name>
    <dbReference type="NCBI Taxonomy" id="13689"/>
    <lineage>
        <taxon>Bacteria</taxon>
        <taxon>Pseudomonadati</taxon>
        <taxon>Pseudomonadota</taxon>
        <taxon>Alphaproteobacteria</taxon>
        <taxon>Sphingomonadales</taxon>
        <taxon>Sphingomonadaceae</taxon>
        <taxon>Sphingomonas</taxon>
    </lineage>
</organism>
<keyword evidence="5" id="KW-0547">Nucleotide-binding</keyword>
<dbReference type="InterPro" id="IPR011495">
    <property type="entry name" value="Sig_transdc_His_kin_sub2_dim/P"/>
</dbReference>
<feature type="transmembrane region" description="Helical" evidence="8">
    <location>
        <begin position="21"/>
        <end position="41"/>
    </location>
</feature>
<evidence type="ECO:0000256" key="7">
    <source>
        <dbReference type="ARBA" id="ARBA00022840"/>
    </source>
</evidence>
<evidence type="ECO:0000256" key="5">
    <source>
        <dbReference type="ARBA" id="ARBA00022741"/>
    </source>
</evidence>
<dbReference type="EC" id="2.7.13.3" evidence="2"/>
<dbReference type="PANTHER" id="PTHR41523:SF8">
    <property type="entry name" value="ETHYLENE RESPONSE SENSOR PROTEIN"/>
    <property type="match status" value="1"/>
</dbReference>
<reference evidence="11" key="1">
    <citation type="journal article" date="2007" name="Biosci. Biotechnol. Biochem.">
        <title>Characterization of ligV essential for catabolism of vanillin by Sphingomonas paucimobilis SYK-6.</title>
        <authorList>
            <person name="Masai E."/>
            <person name="Yamamoto Y."/>
            <person name="Inoue T."/>
            <person name="Takamura K."/>
            <person name="Hara H."/>
            <person name="Kasai D."/>
            <person name="Katayama Y."/>
            <person name="Fukuda M."/>
        </authorList>
    </citation>
    <scope>NUCLEOTIDE SEQUENCE</scope>
    <source>
        <strain evidence="11">SYK-6</strain>
    </source>
</reference>
<dbReference type="PANTHER" id="PTHR41523">
    <property type="entry name" value="TWO-COMPONENT SYSTEM SENSOR PROTEIN"/>
    <property type="match status" value="1"/>
</dbReference>
<dbReference type="InterPro" id="IPR003594">
    <property type="entry name" value="HATPase_dom"/>
</dbReference>
<dbReference type="Gene3D" id="3.30.565.10">
    <property type="entry name" value="Histidine kinase-like ATPase, C-terminal domain"/>
    <property type="match status" value="1"/>
</dbReference>
<keyword evidence="8" id="KW-1133">Transmembrane helix</keyword>
<evidence type="ECO:0000256" key="3">
    <source>
        <dbReference type="ARBA" id="ARBA00022553"/>
    </source>
</evidence>
<feature type="domain" description="Signal transduction histidine kinase subgroup 2 dimerisation and phosphoacceptor" evidence="9">
    <location>
        <begin position="144"/>
        <end position="216"/>
    </location>
</feature>
<evidence type="ECO:0000259" key="9">
    <source>
        <dbReference type="Pfam" id="PF07568"/>
    </source>
</evidence>
<keyword evidence="8" id="KW-0472">Membrane</keyword>
<proteinExistence type="predicted"/>
<dbReference type="Pfam" id="PF13581">
    <property type="entry name" value="HATPase_c_2"/>
    <property type="match status" value="1"/>
</dbReference>
<evidence type="ECO:0000256" key="1">
    <source>
        <dbReference type="ARBA" id="ARBA00000085"/>
    </source>
</evidence>
<dbReference type="EMBL" id="AB287332">
    <property type="protein sequence ID" value="BAF45816.1"/>
    <property type="molecule type" value="Genomic_DNA"/>
</dbReference>
<evidence type="ECO:0000256" key="6">
    <source>
        <dbReference type="ARBA" id="ARBA00022777"/>
    </source>
</evidence>
<dbReference type="Pfam" id="PF07568">
    <property type="entry name" value="HisKA_2"/>
    <property type="match status" value="1"/>
</dbReference>
<keyword evidence="8" id="KW-0812">Transmembrane</keyword>
<evidence type="ECO:0000259" key="10">
    <source>
        <dbReference type="Pfam" id="PF13581"/>
    </source>
</evidence>
<protein>
    <recommendedName>
        <fullName evidence="2">histidine kinase</fullName>
        <ecNumber evidence="2">2.7.13.3</ecNumber>
    </recommendedName>
</protein>
<evidence type="ECO:0000313" key="11">
    <source>
        <dbReference type="EMBL" id="BAF45816.1"/>
    </source>
</evidence>
<dbReference type="GO" id="GO:0005524">
    <property type="term" value="F:ATP binding"/>
    <property type="evidence" value="ECO:0007669"/>
    <property type="project" value="UniProtKB-KW"/>
</dbReference>
<dbReference type="GO" id="GO:0004673">
    <property type="term" value="F:protein histidine kinase activity"/>
    <property type="evidence" value="ECO:0007669"/>
    <property type="project" value="UniProtKB-EC"/>
</dbReference>
<keyword evidence="6 11" id="KW-0418">Kinase</keyword>
<dbReference type="SUPFAM" id="SSF55874">
    <property type="entry name" value="ATPase domain of HSP90 chaperone/DNA topoisomerase II/histidine kinase"/>
    <property type="match status" value="1"/>
</dbReference>
<feature type="domain" description="Histidine kinase/HSP90-like ATPase" evidence="10">
    <location>
        <begin position="226"/>
        <end position="305"/>
    </location>
</feature>
<feature type="transmembrane region" description="Helical" evidence="8">
    <location>
        <begin position="72"/>
        <end position="95"/>
    </location>
</feature>